<sequence length="166" mass="19197">MLLRQLADLQSIKYTQTLDEISFIFMTKDIRKIVKEGYKKGDYVSHFRTNSQPNKIEKKFLNRLAGLVPRAAKILDFGCGIGIPFDKYLIGKSFKVTGIDITRKHIERAKENVPDAKFVEGDFSRMHLDNERFHAIIALYSVFHIPREEQQDLFQSVQNDDCSGQL</sequence>
<accession>A0A2H0WSU0</accession>
<evidence type="ECO:0000259" key="1">
    <source>
        <dbReference type="Pfam" id="PF13649"/>
    </source>
</evidence>
<dbReference type="CDD" id="cd02440">
    <property type="entry name" value="AdoMet_MTases"/>
    <property type="match status" value="1"/>
</dbReference>
<dbReference type="Gene3D" id="3.40.50.150">
    <property type="entry name" value="Vaccinia Virus protein VP39"/>
    <property type="match status" value="1"/>
</dbReference>
<evidence type="ECO:0000313" key="3">
    <source>
        <dbReference type="Proteomes" id="UP000231282"/>
    </source>
</evidence>
<protein>
    <recommendedName>
        <fullName evidence="1">Methyltransferase domain-containing protein</fullName>
    </recommendedName>
</protein>
<dbReference type="Pfam" id="PF13649">
    <property type="entry name" value="Methyltransf_25"/>
    <property type="match status" value="1"/>
</dbReference>
<organism evidence="2 3">
    <name type="scientific">Candidatus Shapirobacteria bacterium CG09_land_8_20_14_0_10_38_17</name>
    <dbReference type="NCBI Taxonomy" id="1974884"/>
    <lineage>
        <taxon>Bacteria</taxon>
        <taxon>Candidatus Shapironibacteriota</taxon>
    </lineage>
</organism>
<comment type="caution">
    <text evidence="2">The sequence shown here is derived from an EMBL/GenBank/DDBJ whole genome shotgun (WGS) entry which is preliminary data.</text>
</comment>
<dbReference type="InterPro" id="IPR041698">
    <property type="entry name" value="Methyltransf_25"/>
</dbReference>
<dbReference type="PANTHER" id="PTHR44068:SF11">
    <property type="entry name" value="GERANYL DIPHOSPHATE 2-C-METHYLTRANSFERASE"/>
    <property type="match status" value="1"/>
</dbReference>
<dbReference type="Proteomes" id="UP000231282">
    <property type="component" value="Unassembled WGS sequence"/>
</dbReference>
<reference evidence="3" key="1">
    <citation type="submission" date="2017-09" db="EMBL/GenBank/DDBJ databases">
        <title>Depth-based differentiation of microbial function through sediment-hosted aquifers and enrichment of novel symbionts in the deep terrestrial subsurface.</title>
        <authorList>
            <person name="Probst A.J."/>
            <person name="Ladd B."/>
            <person name="Jarett J.K."/>
            <person name="Geller-Mcgrath D.E."/>
            <person name="Sieber C.M.K."/>
            <person name="Emerson J.B."/>
            <person name="Anantharaman K."/>
            <person name="Thomas B.C."/>
            <person name="Malmstrom R."/>
            <person name="Stieglmeier M."/>
            <person name="Klingl A."/>
            <person name="Woyke T."/>
            <person name="Ryan C.M."/>
            <person name="Banfield J.F."/>
        </authorList>
    </citation>
    <scope>NUCLEOTIDE SEQUENCE [LARGE SCALE GENOMIC DNA]</scope>
</reference>
<dbReference type="InterPro" id="IPR050447">
    <property type="entry name" value="Erg6_SMT_methyltransf"/>
</dbReference>
<gene>
    <name evidence="2" type="ORF">COT63_02410</name>
</gene>
<dbReference type="SUPFAM" id="SSF53335">
    <property type="entry name" value="S-adenosyl-L-methionine-dependent methyltransferases"/>
    <property type="match status" value="1"/>
</dbReference>
<dbReference type="InterPro" id="IPR029063">
    <property type="entry name" value="SAM-dependent_MTases_sf"/>
</dbReference>
<evidence type="ECO:0000313" key="2">
    <source>
        <dbReference type="EMBL" id="PIS14969.1"/>
    </source>
</evidence>
<feature type="domain" description="Methyltransferase" evidence="1">
    <location>
        <begin position="74"/>
        <end position="157"/>
    </location>
</feature>
<dbReference type="EMBL" id="PEZH01000049">
    <property type="protein sequence ID" value="PIS14969.1"/>
    <property type="molecule type" value="Genomic_DNA"/>
</dbReference>
<dbReference type="PANTHER" id="PTHR44068">
    <property type="entry name" value="ZGC:194242"/>
    <property type="match status" value="1"/>
</dbReference>
<name>A0A2H0WSU0_9BACT</name>
<proteinExistence type="predicted"/>
<dbReference type="AlphaFoldDB" id="A0A2H0WSU0"/>